<proteinExistence type="predicted"/>
<dbReference type="AlphaFoldDB" id="A0A1H9Q3G2"/>
<dbReference type="Pfam" id="PF18959">
    <property type="entry name" value="DUF5701"/>
    <property type="match status" value="1"/>
</dbReference>
<name>A0A1H9Q3G2_9PSEU</name>
<evidence type="ECO:0000313" key="2">
    <source>
        <dbReference type="Proteomes" id="UP000199051"/>
    </source>
</evidence>
<protein>
    <submittedName>
        <fullName evidence="1">Uncharacterized protein</fullName>
    </submittedName>
</protein>
<dbReference type="InterPro" id="IPR043755">
    <property type="entry name" value="DUF5701"/>
</dbReference>
<accession>A0A1H9Q3G2</accession>
<dbReference type="STRING" id="155974.SAMN04487818_10470"/>
<reference evidence="2" key="1">
    <citation type="submission" date="2016-10" db="EMBL/GenBank/DDBJ databases">
        <authorList>
            <person name="Varghese N."/>
            <person name="Submissions S."/>
        </authorList>
    </citation>
    <scope>NUCLEOTIDE SEQUENCE [LARGE SCALE GENOMIC DNA]</scope>
    <source>
        <strain evidence="2">DSM 44260</strain>
    </source>
</reference>
<evidence type="ECO:0000313" key="1">
    <source>
        <dbReference type="EMBL" id="SER54991.1"/>
    </source>
</evidence>
<keyword evidence="2" id="KW-1185">Reference proteome</keyword>
<dbReference type="EMBL" id="FOGI01000004">
    <property type="protein sequence ID" value="SER54991.1"/>
    <property type="molecule type" value="Genomic_DNA"/>
</dbReference>
<organism evidence="1 2">
    <name type="scientific">Actinokineospora terrae</name>
    <dbReference type="NCBI Taxonomy" id="155974"/>
    <lineage>
        <taxon>Bacteria</taxon>
        <taxon>Bacillati</taxon>
        <taxon>Actinomycetota</taxon>
        <taxon>Actinomycetes</taxon>
        <taxon>Pseudonocardiales</taxon>
        <taxon>Pseudonocardiaceae</taxon>
        <taxon>Actinokineospora</taxon>
    </lineage>
</organism>
<sequence>MPVSLPPLDKQILRLHELGIPELAGLSANDLDLPDVDNALVVVHPDRLKTSALAPLLRHKEKPGFVVLDMPDLDDFTPTVELPDKPVYLVTDIDRGDDMANWTPEDALPEITGAGRTPLTVGEGVQWLLHQPEALERTRCFMTISSRLRKADGKFDTRTPAIWISNGIGRDGRGHKDAPKVGWCWWGNRHTWLGFASGRTRS</sequence>
<dbReference type="RefSeq" id="WP_092776361.1">
    <property type="nucleotide sequence ID" value="NZ_FOGI01000004.1"/>
</dbReference>
<gene>
    <name evidence="1" type="ORF">SAMN04487818_10470</name>
</gene>
<dbReference type="Proteomes" id="UP000199051">
    <property type="component" value="Unassembled WGS sequence"/>
</dbReference>